<keyword evidence="1" id="KW-0472">Membrane</keyword>
<feature type="transmembrane region" description="Helical" evidence="1">
    <location>
        <begin position="118"/>
        <end position="141"/>
    </location>
</feature>
<proteinExistence type="predicted"/>
<name>A0A8J3Q9S4_9ACTN</name>
<sequence length="234" mass="25567">MAGIDVIQDRRGPAWASHLHPVFSTIAWCAALNAMWLAFTLLGGVVLGAGPATVAACIVARRHLRGETIRWRDFAAVWRKEFWRGTIVVAPVAAVVILLYSNYVYFSALGPAAGGARLVTLAALMLAIGAGSYVAPMYAHYDLPLHRYAPKALRFALGRPASTFILVFSFAVCAVITALMPVLLAVISIGLWWQASTYLCVRFFQENEDRLARRADPESAVPMTSLPVEPLRIR</sequence>
<protein>
    <recommendedName>
        <fullName evidence="4">DUF624 domain-containing protein</fullName>
    </recommendedName>
</protein>
<dbReference type="InterPro" id="IPR006938">
    <property type="entry name" value="DUF624"/>
</dbReference>
<gene>
    <name evidence="2" type="ORF">Rhe02_47860</name>
</gene>
<evidence type="ECO:0000256" key="1">
    <source>
        <dbReference type="SAM" id="Phobius"/>
    </source>
</evidence>
<dbReference type="Pfam" id="PF04854">
    <property type="entry name" value="DUF624"/>
    <property type="match status" value="1"/>
</dbReference>
<reference evidence="2" key="1">
    <citation type="submission" date="2021-01" db="EMBL/GenBank/DDBJ databases">
        <title>Whole genome shotgun sequence of Rhizocola hellebori NBRC 109834.</title>
        <authorList>
            <person name="Komaki H."/>
            <person name="Tamura T."/>
        </authorList>
    </citation>
    <scope>NUCLEOTIDE SEQUENCE</scope>
    <source>
        <strain evidence="2">NBRC 109834</strain>
    </source>
</reference>
<evidence type="ECO:0000313" key="2">
    <source>
        <dbReference type="EMBL" id="GIH06719.1"/>
    </source>
</evidence>
<dbReference type="RefSeq" id="WP_203910529.1">
    <property type="nucleotide sequence ID" value="NZ_BONY01000029.1"/>
</dbReference>
<evidence type="ECO:0008006" key="4">
    <source>
        <dbReference type="Google" id="ProtNLM"/>
    </source>
</evidence>
<feature type="transmembrane region" description="Helical" evidence="1">
    <location>
        <begin position="82"/>
        <end position="106"/>
    </location>
</feature>
<keyword evidence="3" id="KW-1185">Reference proteome</keyword>
<keyword evidence="1" id="KW-1133">Transmembrane helix</keyword>
<dbReference type="Proteomes" id="UP000612899">
    <property type="component" value="Unassembled WGS sequence"/>
</dbReference>
<evidence type="ECO:0000313" key="3">
    <source>
        <dbReference type="Proteomes" id="UP000612899"/>
    </source>
</evidence>
<comment type="caution">
    <text evidence="2">The sequence shown here is derived from an EMBL/GenBank/DDBJ whole genome shotgun (WGS) entry which is preliminary data.</text>
</comment>
<feature type="transmembrane region" description="Helical" evidence="1">
    <location>
        <begin position="162"/>
        <end position="193"/>
    </location>
</feature>
<organism evidence="2 3">
    <name type="scientific">Rhizocola hellebori</name>
    <dbReference type="NCBI Taxonomy" id="1392758"/>
    <lineage>
        <taxon>Bacteria</taxon>
        <taxon>Bacillati</taxon>
        <taxon>Actinomycetota</taxon>
        <taxon>Actinomycetes</taxon>
        <taxon>Micromonosporales</taxon>
        <taxon>Micromonosporaceae</taxon>
        <taxon>Rhizocola</taxon>
    </lineage>
</organism>
<accession>A0A8J3Q9S4</accession>
<dbReference type="AlphaFoldDB" id="A0A8J3Q9S4"/>
<dbReference type="EMBL" id="BONY01000029">
    <property type="protein sequence ID" value="GIH06719.1"/>
    <property type="molecule type" value="Genomic_DNA"/>
</dbReference>
<keyword evidence="1" id="KW-0812">Transmembrane</keyword>
<feature type="transmembrane region" description="Helical" evidence="1">
    <location>
        <begin position="34"/>
        <end position="61"/>
    </location>
</feature>